<dbReference type="Proteomes" id="UP000256708">
    <property type="component" value="Unassembled WGS sequence"/>
</dbReference>
<gene>
    <name evidence="3" type="ORF">DXT99_06685</name>
</gene>
<keyword evidence="1" id="KW-1133">Transmembrane helix</keyword>
<dbReference type="AlphaFoldDB" id="A0A3D8LFG0"/>
<feature type="transmembrane region" description="Helical" evidence="1">
    <location>
        <begin position="92"/>
        <end position="110"/>
    </location>
</feature>
<keyword evidence="1" id="KW-0472">Membrane</keyword>
<feature type="transmembrane region" description="Helical" evidence="1">
    <location>
        <begin position="35"/>
        <end position="57"/>
    </location>
</feature>
<evidence type="ECO:0000313" key="4">
    <source>
        <dbReference type="Proteomes" id="UP000256708"/>
    </source>
</evidence>
<dbReference type="EMBL" id="QRGR01000006">
    <property type="protein sequence ID" value="RDV16046.1"/>
    <property type="molecule type" value="Genomic_DNA"/>
</dbReference>
<feature type="transmembrane region" description="Helical" evidence="1">
    <location>
        <begin position="12"/>
        <end position="29"/>
    </location>
</feature>
<organism evidence="3 4">
    <name type="scientific">Pontibacter diazotrophicus</name>
    <dbReference type="NCBI Taxonomy" id="1400979"/>
    <lineage>
        <taxon>Bacteria</taxon>
        <taxon>Pseudomonadati</taxon>
        <taxon>Bacteroidota</taxon>
        <taxon>Cytophagia</taxon>
        <taxon>Cytophagales</taxon>
        <taxon>Hymenobacteraceae</taxon>
        <taxon>Pontibacter</taxon>
    </lineage>
</organism>
<accession>A0A3D8LFG0</accession>
<reference evidence="4" key="1">
    <citation type="submission" date="2018-08" db="EMBL/GenBank/DDBJ databases">
        <authorList>
            <person name="Liu Z.-W."/>
            <person name="Du Z.-J."/>
        </authorList>
    </citation>
    <scope>NUCLEOTIDE SEQUENCE [LARGE SCALE GENOMIC DNA]</scope>
    <source>
        <strain evidence="4">H4X</strain>
    </source>
</reference>
<evidence type="ECO:0000256" key="1">
    <source>
        <dbReference type="SAM" id="Phobius"/>
    </source>
</evidence>
<evidence type="ECO:0000259" key="2">
    <source>
        <dbReference type="Pfam" id="PF03779"/>
    </source>
</evidence>
<sequence length="130" mass="14725">MRFLPTRFHGMLDYIVGPMLVASPWLVGFKEVEVANWTVVLAGVLVFMQTAFTDIEVGIVKKTSMSTHLMFDVFLGIILAVSPWIFGFAQLIYVPHLIFGLYLILAAFITHRVPAASYQTSESEIERWEN</sequence>
<feature type="transmembrane region" description="Helical" evidence="1">
    <location>
        <begin position="69"/>
        <end position="86"/>
    </location>
</feature>
<dbReference type="InterPro" id="IPR005530">
    <property type="entry name" value="SPW"/>
</dbReference>
<dbReference type="OrthoDB" id="129082at2"/>
<dbReference type="RefSeq" id="WP_115564759.1">
    <property type="nucleotide sequence ID" value="NZ_QRGR01000006.1"/>
</dbReference>
<proteinExistence type="predicted"/>
<feature type="domain" description="SPW repeat-containing integral membrane" evidence="2">
    <location>
        <begin position="9"/>
        <end position="107"/>
    </location>
</feature>
<dbReference type="Pfam" id="PF03779">
    <property type="entry name" value="SPW"/>
    <property type="match status" value="1"/>
</dbReference>
<name>A0A3D8LFG0_9BACT</name>
<comment type="caution">
    <text evidence="3">The sequence shown here is derived from an EMBL/GenBank/DDBJ whole genome shotgun (WGS) entry which is preliminary data.</text>
</comment>
<keyword evidence="4" id="KW-1185">Reference proteome</keyword>
<evidence type="ECO:0000313" key="3">
    <source>
        <dbReference type="EMBL" id="RDV16046.1"/>
    </source>
</evidence>
<protein>
    <recommendedName>
        <fullName evidence="2">SPW repeat-containing integral membrane domain-containing protein</fullName>
    </recommendedName>
</protein>
<keyword evidence="1" id="KW-0812">Transmembrane</keyword>